<name>A0ABW6IYC8_STRWE</name>
<feature type="transmembrane region" description="Helical" evidence="8">
    <location>
        <begin position="394"/>
        <end position="413"/>
    </location>
</feature>
<protein>
    <submittedName>
        <fullName evidence="10">Cation:proton antiporter</fullName>
    </submittedName>
</protein>
<feature type="domain" description="Cation/H+ exchanger transmembrane" evidence="9">
    <location>
        <begin position="40"/>
        <end position="420"/>
    </location>
</feature>
<organism evidence="10 11">
    <name type="scientific">Streptomyces wedmorensis</name>
    <dbReference type="NCBI Taxonomy" id="43759"/>
    <lineage>
        <taxon>Bacteria</taxon>
        <taxon>Bacillati</taxon>
        <taxon>Actinomycetota</taxon>
        <taxon>Actinomycetes</taxon>
        <taxon>Kitasatosporales</taxon>
        <taxon>Streptomycetaceae</taxon>
        <taxon>Streptomyces</taxon>
    </lineage>
</organism>
<gene>
    <name evidence="10" type="ORF">ACFQ63_23450</name>
</gene>
<dbReference type="PANTHER" id="PTHR32507">
    <property type="entry name" value="NA(+)/H(+) ANTIPORTER 1"/>
    <property type="match status" value="1"/>
</dbReference>
<feature type="transmembrane region" description="Helical" evidence="8">
    <location>
        <begin position="28"/>
        <end position="48"/>
    </location>
</feature>
<dbReference type="InterPro" id="IPR006153">
    <property type="entry name" value="Cation/H_exchanger_TM"/>
</dbReference>
<keyword evidence="7 8" id="KW-0472">Membrane</keyword>
<feature type="transmembrane region" description="Helical" evidence="8">
    <location>
        <begin position="333"/>
        <end position="353"/>
    </location>
</feature>
<keyword evidence="11" id="KW-1185">Reference proteome</keyword>
<evidence type="ECO:0000256" key="1">
    <source>
        <dbReference type="ARBA" id="ARBA00004651"/>
    </source>
</evidence>
<dbReference type="Proteomes" id="UP001600424">
    <property type="component" value="Unassembled WGS sequence"/>
</dbReference>
<dbReference type="Pfam" id="PF00999">
    <property type="entry name" value="Na_H_Exchanger"/>
    <property type="match status" value="1"/>
</dbReference>
<evidence type="ECO:0000256" key="4">
    <source>
        <dbReference type="ARBA" id="ARBA00022692"/>
    </source>
</evidence>
<evidence type="ECO:0000313" key="11">
    <source>
        <dbReference type="Proteomes" id="UP001600424"/>
    </source>
</evidence>
<feature type="transmembrane region" description="Helical" evidence="8">
    <location>
        <begin position="121"/>
        <end position="141"/>
    </location>
</feature>
<dbReference type="RefSeq" id="WP_386255150.1">
    <property type="nucleotide sequence ID" value="NZ_JBHTRV010000018.1"/>
</dbReference>
<feature type="transmembrane region" description="Helical" evidence="8">
    <location>
        <begin position="189"/>
        <end position="206"/>
    </location>
</feature>
<feature type="transmembrane region" description="Helical" evidence="8">
    <location>
        <begin position="261"/>
        <end position="288"/>
    </location>
</feature>
<evidence type="ECO:0000256" key="6">
    <source>
        <dbReference type="ARBA" id="ARBA00023065"/>
    </source>
</evidence>
<evidence type="ECO:0000313" key="10">
    <source>
        <dbReference type="EMBL" id="MFE5982661.1"/>
    </source>
</evidence>
<evidence type="ECO:0000256" key="5">
    <source>
        <dbReference type="ARBA" id="ARBA00022989"/>
    </source>
</evidence>
<keyword evidence="4 8" id="KW-0812">Transmembrane</keyword>
<feature type="transmembrane region" description="Helical" evidence="8">
    <location>
        <begin position="308"/>
        <end position="326"/>
    </location>
</feature>
<accession>A0ABW6IYC8</accession>
<keyword evidence="5 8" id="KW-1133">Transmembrane helix</keyword>
<dbReference type="EMBL" id="JBHTRV010000018">
    <property type="protein sequence ID" value="MFE5982661.1"/>
    <property type="molecule type" value="Genomic_DNA"/>
</dbReference>
<evidence type="ECO:0000259" key="9">
    <source>
        <dbReference type="Pfam" id="PF00999"/>
    </source>
</evidence>
<keyword evidence="6" id="KW-0406">Ion transport</keyword>
<feature type="transmembrane region" description="Helical" evidence="8">
    <location>
        <begin position="365"/>
        <end position="387"/>
    </location>
</feature>
<comment type="subcellular location">
    <subcellularLocation>
        <location evidence="1">Cell membrane</location>
        <topology evidence="1">Multi-pass membrane protein</topology>
    </subcellularLocation>
</comment>
<feature type="transmembrane region" description="Helical" evidence="8">
    <location>
        <begin position="147"/>
        <end position="168"/>
    </location>
</feature>
<evidence type="ECO:0000256" key="7">
    <source>
        <dbReference type="ARBA" id="ARBA00023136"/>
    </source>
</evidence>
<evidence type="ECO:0000256" key="2">
    <source>
        <dbReference type="ARBA" id="ARBA00022448"/>
    </source>
</evidence>
<evidence type="ECO:0000256" key="8">
    <source>
        <dbReference type="SAM" id="Phobius"/>
    </source>
</evidence>
<sequence length="438" mass="45948">MSEADGHLLACEDVAVGFGCSPSPLPPLRVAVIALLVLLSLLFLWTVVSDRLARWSITAPIAFAAAGILLSGLDHPVVPLDVDTHTFQRAIELVLAVMLFTDATETRDYARLRGPVGEGRLLGIALPASVALATLAGALVFPGTSWWLLAVTALVVMPMDLAPVLMILRDERVPLRVRAALNIEGGFNDGLISPLFVFCVANLVSAEGDTFGDLLLNALKGAVYAAVVGSVLGFLASLAVRRALGSGWAKPASLRMAGLALPFLTYAASVLVEGNGFVAAFVAGLWYANTVSVAGGDSLDLVQDVSHLLALAAWYAFGALAAEAFADGIALQVLAYAFLVLTVARFVPVVASLTGTGFTRAERAAIGWLGPRGVTSIVFAVLAYVQLPEREADFVVNVTAATVLLSVVLHGVTAEPVARWFARHPRSEEPEPPPGPDR</sequence>
<keyword evidence="3" id="KW-0050">Antiport</keyword>
<reference evidence="10 11" key="1">
    <citation type="submission" date="2024-09" db="EMBL/GenBank/DDBJ databases">
        <title>The Natural Products Discovery Center: Release of the First 8490 Sequenced Strains for Exploring Actinobacteria Biosynthetic Diversity.</title>
        <authorList>
            <person name="Kalkreuter E."/>
            <person name="Kautsar S.A."/>
            <person name="Yang D."/>
            <person name="Bader C.D."/>
            <person name="Teijaro C.N."/>
            <person name="Fluegel L."/>
            <person name="Davis C.M."/>
            <person name="Simpson J.R."/>
            <person name="Lauterbach L."/>
            <person name="Steele A.D."/>
            <person name="Gui C."/>
            <person name="Meng S."/>
            <person name="Li G."/>
            <person name="Viehrig K."/>
            <person name="Ye F."/>
            <person name="Su P."/>
            <person name="Kiefer A.F."/>
            <person name="Nichols A."/>
            <person name="Cepeda A.J."/>
            <person name="Yan W."/>
            <person name="Fan B."/>
            <person name="Jiang Y."/>
            <person name="Adhikari A."/>
            <person name="Zheng C.-J."/>
            <person name="Schuster L."/>
            <person name="Cowan T.M."/>
            <person name="Smanski M.J."/>
            <person name="Chevrette M.G."/>
            <person name="De Carvalho L.P.S."/>
            <person name="Shen B."/>
        </authorList>
    </citation>
    <scope>NUCLEOTIDE SEQUENCE [LARGE SCALE GENOMIC DNA]</scope>
    <source>
        <strain evidence="10 11">NPDC056472</strain>
    </source>
</reference>
<feature type="transmembrane region" description="Helical" evidence="8">
    <location>
        <begin position="218"/>
        <end position="240"/>
    </location>
</feature>
<evidence type="ECO:0000256" key="3">
    <source>
        <dbReference type="ARBA" id="ARBA00022449"/>
    </source>
</evidence>
<comment type="caution">
    <text evidence="10">The sequence shown here is derived from an EMBL/GenBank/DDBJ whole genome shotgun (WGS) entry which is preliminary data.</text>
</comment>
<keyword evidence="2" id="KW-0813">Transport</keyword>
<proteinExistence type="predicted"/>
<dbReference type="PANTHER" id="PTHR32507:SF8">
    <property type="entry name" value="CNH1P"/>
    <property type="match status" value="1"/>
</dbReference>